<dbReference type="EMBL" id="MG011690">
    <property type="protein sequence ID" value="AVK76459.1"/>
    <property type="molecule type" value="Genomic_DNA"/>
</dbReference>
<name>A0A2U7UDB4_9VIRU</name>
<gene>
    <name evidence="1" type="ORF">pneo_cds_852</name>
</gene>
<evidence type="ECO:0000313" key="1">
    <source>
        <dbReference type="EMBL" id="AVK76459.1"/>
    </source>
</evidence>
<protein>
    <submittedName>
        <fullName evidence="1">Uncharacterized protein</fullName>
    </submittedName>
</protein>
<dbReference type="KEGG" id="vg:36842273"/>
<sequence>MHHTARSHLSPPSPPVCSASRAAVGLQALLWHHPPVADALVARLSLPDLVALGSTARVPYLALLCGPQYLAKRLAAERALSFHTSAALRPWVHAKTNGDHTLAISPSGGVVLRVTPPLSAFACQPTRWSRTRRRLAEAWARVRLGGWPLHPMVFAEAVLAAATGGDARLMVLCVSLLVEHMRHGGGHACADESAEALAVRVWTERDGDDMERALPVVAHVITVLLMRAHGLGVVVMPEHSVVPRRPAHNVASCHVDAGWPAIEAEAVRRLFGGFVHDAIARQHTATTYEIARRVVGLFLWRVGACRLDAHTAVDPCSSQVSPDARGDLFGLAADCTAALAASSDVDWAWRYTLQQAIERLSDPLARRPEPSVFPST</sequence>
<proteinExistence type="predicted"/>
<dbReference type="Proteomes" id="UP000249287">
    <property type="component" value="Segment"/>
</dbReference>
<organism evidence="1">
    <name type="scientific">Pandoravirus neocaledonia</name>
    <dbReference type="NCBI Taxonomy" id="2107708"/>
    <lineage>
        <taxon>Viruses</taxon>
        <taxon>Pandoravirus</taxon>
    </lineage>
</organism>
<dbReference type="RefSeq" id="YP_009482462.1">
    <property type="nucleotide sequence ID" value="NC_037666.1"/>
</dbReference>
<dbReference type="GeneID" id="36842273"/>
<reference evidence="1" key="1">
    <citation type="journal article" date="2018" name="Nat. Commun.">
        <title>Diversity and evolution of the emerging Pandoraviridae family.</title>
        <authorList>
            <person name="Legendre M."/>
            <person name="Fabre E."/>
            <person name="Poirot O."/>
            <person name="Jeudy S."/>
            <person name="Lartigue A."/>
            <person name="Alempic J.M."/>
            <person name="Beucher L."/>
            <person name="Philippe N."/>
            <person name="Bertaux L."/>
            <person name="Christo-Foroux E."/>
            <person name="Labadie K."/>
            <person name="Coute Y."/>
            <person name="Abergel C."/>
            <person name="Claverie J.M."/>
        </authorList>
    </citation>
    <scope>NUCLEOTIDE SEQUENCE [LARGE SCALE GENOMIC DNA]</scope>
    <source>
        <strain evidence="1">Neocaledonia</strain>
    </source>
</reference>
<accession>A0A2U7UDB4</accession>